<evidence type="ECO:0000313" key="3">
    <source>
        <dbReference type="EMBL" id="SER76481.1"/>
    </source>
</evidence>
<evidence type="ECO:0000259" key="2">
    <source>
        <dbReference type="SMART" id="SM00331"/>
    </source>
</evidence>
<dbReference type="InterPro" id="IPR001932">
    <property type="entry name" value="PPM-type_phosphatase-like_dom"/>
</dbReference>
<dbReference type="STRING" id="943816.AN217_21085"/>
<accession>A0A1H9RU72</accession>
<proteinExistence type="predicted"/>
<keyword evidence="1" id="KW-0378">Hydrolase</keyword>
<dbReference type="Proteomes" id="UP000182841">
    <property type="component" value="Unassembled WGS sequence"/>
</dbReference>
<dbReference type="Pfam" id="PF07228">
    <property type="entry name" value="SpoIIE"/>
    <property type="match status" value="1"/>
</dbReference>
<evidence type="ECO:0000256" key="1">
    <source>
        <dbReference type="ARBA" id="ARBA00022801"/>
    </source>
</evidence>
<dbReference type="SMART" id="SM00331">
    <property type="entry name" value="PP2C_SIG"/>
    <property type="match status" value="1"/>
</dbReference>
<dbReference type="InterPro" id="IPR052016">
    <property type="entry name" value="Bact_Sigma-Reg"/>
</dbReference>
<protein>
    <submittedName>
        <fullName evidence="3">Stage II sporulation protein E (SpoIIE)</fullName>
    </submittedName>
</protein>
<name>A0A1H9RU72_9ACTN</name>
<dbReference type="InterPro" id="IPR036457">
    <property type="entry name" value="PPM-type-like_dom_sf"/>
</dbReference>
<dbReference type="Gene3D" id="3.60.40.10">
    <property type="entry name" value="PPM-type phosphatase domain"/>
    <property type="match status" value="1"/>
</dbReference>
<dbReference type="PANTHER" id="PTHR43156">
    <property type="entry name" value="STAGE II SPORULATION PROTEIN E-RELATED"/>
    <property type="match status" value="1"/>
</dbReference>
<dbReference type="EMBL" id="FOGO01000004">
    <property type="protein sequence ID" value="SER76481.1"/>
    <property type="molecule type" value="Genomic_DNA"/>
</dbReference>
<organism evidence="3 4">
    <name type="scientific">Streptomyces qinglanensis</name>
    <dbReference type="NCBI Taxonomy" id="943816"/>
    <lineage>
        <taxon>Bacteria</taxon>
        <taxon>Bacillati</taxon>
        <taxon>Actinomycetota</taxon>
        <taxon>Actinomycetes</taxon>
        <taxon>Kitasatosporales</taxon>
        <taxon>Streptomycetaceae</taxon>
        <taxon>Streptomyces</taxon>
    </lineage>
</organism>
<reference evidence="4" key="1">
    <citation type="submission" date="2016-10" db="EMBL/GenBank/DDBJ databases">
        <authorList>
            <person name="Varghese N."/>
            <person name="Submissions S."/>
        </authorList>
    </citation>
    <scope>NUCLEOTIDE SEQUENCE [LARGE SCALE GENOMIC DNA]</scope>
    <source>
        <strain evidence="4">CGMCC 4.6825</strain>
    </source>
</reference>
<dbReference type="RefSeq" id="WP_074999884.1">
    <property type="nucleotide sequence ID" value="NZ_FOGO01000004.1"/>
</dbReference>
<dbReference type="OrthoDB" id="118142at2"/>
<gene>
    <name evidence="3" type="ORF">SAMN05421870_10459</name>
</gene>
<dbReference type="GO" id="GO:0016791">
    <property type="term" value="F:phosphatase activity"/>
    <property type="evidence" value="ECO:0007669"/>
    <property type="project" value="TreeGrafter"/>
</dbReference>
<dbReference type="AlphaFoldDB" id="A0A1H9RU72"/>
<keyword evidence="4" id="KW-1185">Reference proteome</keyword>
<dbReference type="PANTHER" id="PTHR43156:SF2">
    <property type="entry name" value="STAGE II SPORULATION PROTEIN E"/>
    <property type="match status" value="1"/>
</dbReference>
<evidence type="ECO:0000313" key="4">
    <source>
        <dbReference type="Proteomes" id="UP000182841"/>
    </source>
</evidence>
<dbReference type="SUPFAM" id="SSF81606">
    <property type="entry name" value="PP2C-like"/>
    <property type="match status" value="1"/>
</dbReference>
<sequence length="290" mass="31022">MEGRHRHARPASADDLLSQLGQLTARVREEVEVQRARVELAEALQRGMLPSTLPTAPGLRVAARYAPARNGLDIGGDWYDGFLLSDGTLSFSVGDVQGHDVEAAAYMGQVRIALRAVAAMGSTDPGEILHTANELLAAIDNPLFATCVFLRFDPRTWSVHTARAGHTGAVWARADGVCGVIDHTAEEIGLPLAVLEGQTYTVTEYRFTQPGALALLTDGVVEGPRFPLEQGLDQVAQVLREGVHEDPEVLADRVMEVAEQTGHTDDAAVLVLSYDGPEACQTDRAAPGVV</sequence>
<feature type="domain" description="PPM-type phosphatase" evidence="2">
    <location>
        <begin position="56"/>
        <end position="274"/>
    </location>
</feature>